<evidence type="ECO:0000313" key="2">
    <source>
        <dbReference type="EMBL" id="PFH48976.1"/>
    </source>
</evidence>
<sequence>MSTQQQSALERQVWELFCEELGLHPDSDKPLTDEQEAQWQQIRRESQNETSNLESVYSETRAPDNKPDQPSSPESIDWLSDKLQRLNMEQQAAAAAKAQAKQYRRIIQDPGEFNGKNLKFRKWHLNMKLLLKDERRRG</sequence>
<feature type="region of interest" description="Disordered" evidence="1">
    <location>
        <begin position="24"/>
        <end position="77"/>
    </location>
</feature>
<evidence type="ECO:0000313" key="3">
    <source>
        <dbReference type="Proteomes" id="UP000242287"/>
    </source>
</evidence>
<feature type="compositionally biased region" description="Polar residues" evidence="1">
    <location>
        <begin position="48"/>
        <end position="58"/>
    </location>
</feature>
<organism evidence="2 3">
    <name type="scientific">Amanita thiersii Skay4041</name>
    <dbReference type="NCBI Taxonomy" id="703135"/>
    <lineage>
        <taxon>Eukaryota</taxon>
        <taxon>Fungi</taxon>
        <taxon>Dikarya</taxon>
        <taxon>Basidiomycota</taxon>
        <taxon>Agaricomycotina</taxon>
        <taxon>Agaricomycetes</taxon>
        <taxon>Agaricomycetidae</taxon>
        <taxon>Agaricales</taxon>
        <taxon>Pluteineae</taxon>
        <taxon>Amanitaceae</taxon>
        <taxon>Amanita</taxon>
    </lineage>
</organism>
<evidence type="ECO:0000256" key="1">
    <source>
        <dbReference type="SAM" id="MobiDB-lite"/>
    </source>
</evidence>
<dbReference type="EMBL" id="KZ302044">
    <property type="protein sequence ID" value="PFH48976.1"/>
    <property type="molecule type" value="Genomic_DNA"/>
</dbReference>
<gene>
    <name evidence="2" type="ORF">AMATHDRAFT_5340</name>
</gene>
<proteinExistence type="predicted"/>
<dbReference type="AlphaFoldDB" id="A0A2A9NMJ4"/>
<protein>
    <submittedName>
        <fullName evidence="2">Uncharacterized protein</fullName>
    </submittedName>
</protein>
<accession>A0A2A9NMJ4</accession>
<dbReference type="Proteomes" id="UP000242287">
    <property type="component" value="Unassembled WGS sequence"/>
</dbReference>
<reference evidence="2 3" key="1">
    <citation type="submission" date="2014-02" db="EMBL/GenBank/DDBJ databases">
        <title>Transposable element dynamics among asymbiotic and ectomycorrhizal Amanita fungi.</title>
        <authorList>
            <consortium name="DOE Joint Genome Institute"/>
            <person name="Hess J."/>
            <person name="Skrede I."/>
            <person name="Wolfe B."/>
            <person name="LaButti K."/>
            <person name="Ohm R.A."/>
            <person name="Grigoriev I.V."/>
            <person name="Pringle A."/>
        </authorList>
    </citation>
    <scope>NUCLEOTIDE SEQUENCE [LARGE SCALE GENOMIC DNA]</scope>
    <source>
        <strain evidence="2 3">SKay4041</strain>
    </source>
</reference>
<name>A0A2A9NMJ4_9AGAR</name>
<keyword evidence="3" id="KW-1185">Reference proteome</keyword>